<accession>A0A1Q5ZVL0</accession>
<reference evidence="1 2" key="1">
    <citation type="submission" date="2016-11" db="EMBL/GenBank/DDBJ databases">
        <title>Whole Genome Sequencing of Mucilaginibacter polytrichastri RG4-7(T) isolated from the moss sample.</title>
        <authorList>
            <person name="Li Y."/>
        </authorList>
    </citation>
    <scope>NUCLEOTIDE SEQUENCE [LARGE SCALE GENOMIC DNA]</scope>
    <source>
        <strain evidence="1 2">RG4-7</strain>
    </source>
</reference>
<dbReference type="STRING" id="1302689.RG47T_1260"/>
<dbReference type="EMBL" id="MPPL01000001">
    <property type="protein sequence ID" value="OKS85814.1"/>
    <property type="molecule type" value="Genomic_DNA"/>
</dbReference>
<protein>
    <submittedName>
        <fullName evidence="1">Uncharacterized protein</fullName>
    </submittedName>
</protein>
<comment type="caution">
    <text evidence="1">The sequence shown here is derived from an EMBL/GenBank/DDBJ whole genome shotgun (WGS) entry which is preliminary data.</text>
</comment>
<keyword evidence="2" id="KW-1185">Reference proteome</keyword>
<dbReference type="Proteomes" id="UP000186720">
    <property type="component" value="Unassembled WGS sequence"/>
</dbReference>
<name>A0A1Q5ZVL0_9SPHI</name>
<proteinExistence type="predicted"/>
<dbReference type="AlphaFoldDB" id="A0A1Q5ZVL0"/>
<evidence type="ECO:0000313" key="2">
    <source>
        <dbReference type="Proteomes" id="UP000186720"/>
    </source>
</evidence>
<organism evidence="1 2">
    <name type="scientific">Mucilaginibacter polytrichastri</name>
    <dbReference type="NCBI Taxonomy" id="1302689"/>
    <lineage>
        <taxon>Bacteria</taxon>
        <taxon>Pseudomonadati</taxon>
        <taxon>Bacteroidota</taxon>
        <taxon>Sphingobacteriia</taxon>
        <taxon>Sphingobacteriales</taxon>
        <taxon>Sphingobacteriaceae</taxon>
        <taxon>Mucilaginibacter</taxon>
    </lineage>
</organism>
<gene>
    <name evidence="1" type="ORF">RG47T_1260</name>
</gene>
<sequence>MMTSRRRAAAVFFYYFLYRNNTATKQVLGIKRCLKNFKATLL</sequence>
<evidence type="ECO:0000313" key="1">
    <source>
        <dbReference type="EMBL" id="OKS85814.1"/>
    </source>
</evidence>